<feature type="transmembrane region" description="Helical" evidence="1">
    <location>
        <begin position="15"/>
        <end position="35"/>
    </location>
</feature>
<protein>
    <submittedName>
        <fullName evidence="2">YibE/F family protein</fullName>
    </submittedName>
</protein>
<accession>A0A3A5HI82</accession>
<feature type="transmembrane region" description="Helical" evidence="1">
    <location>
        <begin position="157"/>
        <end position="177"/>
    </location>
</feature>
<feature type="transmembrane region" description="Helical" evidence="1">
    <location>
        <begin position="355"/>
        <end position="377"/>
    </location>
</feature>
<feature type="transmembrane region" description="Helical" evidence="1">
    <location>
        <begin position="131"/>
        <end position="150"/>
    </location>
</feature>
<organism evidence="2 3">
    <name type="scientific">Nocardioides cavernaquae</name>
    <dbReference type="NCBI Taxonomy" id="2321396"/>
    <lineage>
        <taxon>Bacteria</taxon>
        <taxon>Bacillati</taxon>
        <taxon>Actinomycetota</taxon>
        <taxon>Actinomycetes</taxon>
        <taxon>Propionibacteriales</taxon>
        <taxon>Nocardioidaceae</taxon>
        <taxon>Nocardioides</taxon>
    </lineage>
</organism>
<proteinExistence type="predicted"/>
<evidence type="ECO:0000256" key="1">
    <source>
        <dbReference type="SAM" id="Phobius"/>
    </source>
</evidence>
<evidence type="ECO:0000313" key="3">
    <source>
        <dbReference type="Proteomes" id="UP000276542"/>
    </source>
</evidence>
<dbReference type="AlphaFoldDB" id="A0A3A5HI82"/>
<sequence>MSVASVATATVPRRALLIALAVTFAATVVGLFVLWPEGPRPTSEYAADGVTFPHAEVLSLGPSCPVTTDGSAPRVEGCGKVTVELAGGEQVTVGVPPGVPDSGLRKGDTVELLRIPGEPGGDPIYAWSGTLRGHSLAVLAVAFVLVVGLVAGLRGLLAILGLGFAGAVIWWFMLPALLAGSPAPAVALVASSTIMIVVLYLAHGLTMRTSAALGGTMIGVLITAGIGWWAVGASRLGGVADEAGEILRTQAPQLDFRGLLIAAIIIAGLGVLNDVTITQSSAVWELRAVSPDATRRELYTSAMRIGRDHIASTIYTIVFAYAGTALVILILVSLYDRTLLERLVDEGFGEEIVRTLASAIGLVLAVPVTTAIAVAVVQSPRRDRPEGRRIRR</sequence>
<dbReference type="OrthoDB" id="5846312at2"/>
<evidence type="ECO:0000313" key="2">
    <source>
        <dbReference type="EMBL" id="RJS47764.1"/>
    </source>
</evidence>
<comment type="caution">
    <text evidence="2">The sequence shown here is derived from an EMBL/GenBank/DDBJ whole genome shotgun (WGS) entry which is preliminary data.</text>
</comment>
<dbReference type="PANTHER" id="PTHR41771:SF1">
    <property type="entry name" value="MEMBRANE PROTEIN"/>
    <property type="match status" value="1"/>
</dbReference>
<feature type="transmembrane region" description="Helical" evidence="1">
    <location>
        <begin position="211"/>
        <end position="231"/>
    </location>
</feature>
<keyword evidence="1" id="KW-0472">Membrane</keyword>
<feature type="transmembrane region" description="Helical" evidence="1">
    <location>
        <begin position="256"/>
        <end position="277"/>
    </location>
</feature>
<dbReference type="Pfam" id="PF07907">
    <property type="entry name" value="YibE_F"/>
    <property type="match status" value="1"/>
</dbReference>
<feature type="transmembrane region" description="Helical" evidence="1">
    <location>
        <begin position="183"/>
        <end position="202"/>
    </location>
</feature>
<dbReference type="EMBL" id="QYRP01000002">
    <property type="protein sequence ID" value="RJS47764.1"/>
    <property type="molecule type" value="Genomic_DNA"/>
</dbReference>
<gene>
    <name evidence="2" type="ORF">D4739_03960</name>
</gene>
<keyword evidence="1" id="KW-1133">Transmembrane helix</keyword>
<reference evidence="3" key="1">
    <citation type="submission" date="2018-09" db="EMBL/GenBank/DDBJ databases">
        <authorList>
            <person name="Zhu H."/>
        </authorList>
    </citation>
    <scope>NUCLEOTIDE SEQUENCE [LARGE SCALE GENOMIC DNA]</scope>
    <source>
        <strain evidence="3">K1W22B-1</strain>
    </source>
</reference>
<dbReference type="Proteomes" id="UP000276542">
    <property type="component" value="Unassembled WGS sequence"/>
</dbReference>
<dbReference type="PANTHER" id="PTHR41771">
    <property type="entry name" value="MEMBRANE PROTEIN-RELATED"/>
    <property type="match status" value="1"/>
</dbReference>
<feature type="transmembrane region" description="Helical" evidence="1">
    <location>
        <begin position="313"/>
        <end position="335"/>
    </location>
</feature>
<keyword evidence="1" id="KW-0812">Transmembrane</keyword>
<dbReference type="InterPro" id="IPR012507">
    <property type="entry name" value="YibE_F"/>
</dbReference>
<name>A0A3A5HI82_9ACTN</name>
<keyword evidence="3" id="KW-1185">Reference proteome</keyword>